<protein>
    <recommendedName>
        <fullName evidence="10">Actin-binding LIM protein 2</fullName>
    </recommendedName>
    <alternativeName>
        <fullName evidence="11">Actin-binding LIM protein family member 2</fullName>
    </alternativeName>
</protein>
<dbReference type="Pfam" id="PF00412">
    <property type="entry name" value="LIM"/>
    <property type="match status" value="4"/>
</dbReference>
<dbReference type="FunFam" id="1.10.950.10:FF:000001">
    <property type="entry name" value="actin-binding LIM protein 1 isoform X2"/>
    <property type="match status" value="1"/>
</dbReference>
<dbReference type="GO" id="GO:0051015">
    <property type="term" value="F:actin filament binding"/>
    <property type="evidence" value="ECO:0007669"/>
    <property type="project" value="TreeGrafter"/>
</dbReference>
<evidence type="ECO:0000256" key="7">
    <source>
        <dbReference type="ARBA" id="ARBA00023038"/>
    </source>
</evidence>
<evidence type="ECO:0000256" key="2">
    <source>
        <dbReference type="ARBA" id="ARBA00022490"/>
    </source>
</evidence>
<dbReference type="CDD" id="cd09329">
    <property type="entry name" value="LIM3_abLIM"/>
    <property type="match status" value="1"/>
</dbReference>
<dbReference type="GO" id="GO:0030032">
    <property type="term" value="P:lamellipodium assembly"/>
    <property type="evidence" value="ECO:0007669"/>
    <property type="project" value="TreeGrafter"/>
</dbReference>
<keyword evidence="7 12" id="KW-0440">LIM domain</keyword>
<dbReference type="CDD" id="cd09330">
    <property type="entry name" value="LIM4_abLIM"/>
    <property type="match status" value="1"/>
</dbReference>
<dbReference type="Gene3D" id="1.10.950.10">
    <property type="entry name" value="Villin headpiece domain"/>
    <property type="match status" value="1"/>
</dbReference>
<reference evidence="16" key="1">
    <citation type="submission" date="2018-09" db="EMBL/GenBank/DDBJ databases">
        <title>Common duck and Muscovy duck high density SNP chip.</title>
        <authorList>
            <person name="Vignal A."/>
            <person name="Thebault N."/>
            <person name="Warren W.C."/>
        </authorList>
    </citation>
    <scope>NUCLEOTIDE SEQUENCE [LARGE SCALE GENOMIC DNA]</scope>
</reference>
<keyword evidence="4 12" id="KW-0479">Metal-binding</keyword>
<reference evidence="16" key="2">
    <citation type="submission" date="2025-08" db="UniProtKB">
        <authorList>
            <consortium name="Ensembl"/>
        </authorList>
    </citation>
    <scope>IDENTIFICATION</scope>
</reference>
<dbReference type="FunFam" id="2.10.110.10:FF:000003">
    <property type="entry name" value="actin-binding LIM protein 1 isoform X1"/>
    <property type="match status" value="1"/>
</dbReference>
<comment type="subunit">
    <text evidence="9">Interacts with F-actin and ABRA.</text>
</comment>
<dbReference type="Proteomes" id="UP000694556">
    <property type="component" value="Chromosome 4"/>
</dbReference>
<evidence type="ECO:0000313" key="17">
    <source>
        <dbReference type="Proteomes" id="UP000694556"/>
    </source>
</evidence>
<evidence type="ECO:0000256" key="3">
    <source>
        <dbReference type="ARBA" id="ARBA00022553"/>
    </source>
</evidence>
<evidence type="ECO:0000256" key="10">
    <source>
        <dbReference type="ARBA" id="ARBA00071022"/>
    </source>
</evidence>
<dbReference type="Ensembl" id="ENSCMMT00000019954.1">
    <property type="protein sequence ID" value="ENSCMMP00000018166.1"/>
    <property type="gene ID" value="ENSCMMG00000011410.1"/>
</dbReference>
<feature type="compositionally biased region" description="Polar residues" evidence="13">
    <location>
        <begin position="372"/>
        <end position="382"/>
    </location>
</feature>
<reference evidence="16" key="3">
    <citation type="submission" date="2025-09" db="UniProtKB">
        <authorList>
            <consortium name="Ensembl"/>
        </authorList>
    </citation>
    <scope>IDENTIFICATION</scope>
</reference>
<dbReference type="PANTHER" id="PTHR24213:SF6">
    <property type="entry name" value="ACTIN-BINDING LIM PROTEIN 2"/>
    <property type="match status" value="1"/>
</dbReference>
<feature type="region of interest" description="Disordered" evidence="13">
    <location>
        <begin position="272"/>
        <end position="297"/>
    </location>
</feature>
<dbReference type="InterPro" id="IPR003128">
    <property type="entry name" value="Villin_headpiece"/>
</dbReference>
<dbReference type="AlphaFoldDB" id="A0A8C3CBB2"/>
<feature type="domain" description="HP" evidence="15">
    <location>
        <begin position="543"/>
        <end position="611"/>
    </location>
</feature>
<dbReference type="FunFam" id="2.10.110.10:FF:000053">
    <property type="entry name" value="Actin-binding LIM protein family, member 2"/>
    <property type="match status" value="1"/>
</dbReference>
<dbReference type="PROSITE" id="PS51089">
    <property type="entry name" value="HP"/>
    <property type="match status" value="1"/>
</dbReference>
<dbReference type="GO" id="GO:0015629">
    <property type="term" value="C:actin cytoskeleton"/>
    <property type="evidence" value="ECO:0007669"/>
    <property type="project" value="TreeGrafter"/>
</dbReference>
<evidence type="ECO:0000256" key="13">
    <source>
        <dbReference type="SAM" id="MobiDB-lite"/>
    </source>
</evidence>
<evidence type="ECO:0000256" key="5">
    <source>
        <dbReference type="ARBA" id="ARBA00022737"/>
    </source>
</evidence>
<feature type="region of interest" description="Disordered" evidence="13">
    <location>
        <begin position="448"/>
        <end position="490"/>
    </location>
</feature>
<dbReference type="GO" id="GO:0046872">
    <property type="term" value="F:metal ion binding"/>
    <property type="evidence" value="ECO:0007669"/>
    <property type="project" value="UniProtKB-KW"/>
</dbReference>
<evidence type="ECO:0000256" key="4">
    <source>
        <dbReference type="ARBA" id="ARBA00022723"/>
    </source>
</evidence>
<dbReference type="SMART" id="SM00153">
    <property type="entry name" value="VHP"/>
    <property type="match status" value="1"/>
</dbReference>
<feature type="region of interest" description="Disordered" evidence="13">
    <location>
        <begin position="343"/>
        <end position="411"/>
    </location>
</feature>
<evidence type="ECO:0000259" key="15">
    <source>
        <dbReference type="PROSITE" id="PS51089"/>
    </source>
</evidence>
<feature type="compositionally biased region" description="Basic and acidic residues" evidence="13">
    <location>
        <begin position="400"/>
        <end position="411"/>
    </location>
</feature>
<dbReference type="PROSITE" id="PS50023">
    <property type="entry name" value="LIM_DOMAIN_2"/>
    <property type="match status" value="3"/>
</dbReference>
<evidence type="ECO:0000256" key="9">
    <source>
        <dbReference type="ARBA" id="ARBA00065493"/>
    </source>
</evidence>
<dbReference type="InterPro" id="IPR032402">
    <property type="entry name" value="AbLIM_anchor"/>
</dbReference>
<dbReference type="InterPro" id="IPR051618">
    <property type="entry name" value="Actin-binding_LIM"/>
</dbReference>
<evidence type="ECO:0000259" key="14">
    <source>
        <dbReference type="PROSITE" id="PS50023"/>
    </source>
</evidence>
<dbReference type="PROSITE" id="PS00478">
    <property type="entry name" value="LIM_DOMAIN_1"/>
    <property type="match status" value="3"/>
</dbReference>
<evidence type="ECO:0000256" key="11">
    <source>
        <dbReference type="ARBA" id="ARBA00075723"/>
    </source>
</evidence>
<feature type="compositionally biased region" description="Low complexity" evidence="13">
    <location>
        <begin position="281"/>
        <end position="297"/>
    </location>
</feature>
<feature type="domain" description="LIM zinc-binding" evidence="14">
    <location>
        <begin position="153"/>
        <end position="212"/>
    </location>
</feature>
<proteinExistence type="predicted"/>
<feature type="domain" description="LIM zinc-binding" evidence="14">
    <location>
        <begin position="84"/>
        <end position="143"/>
    </location>
</feature>
<dbReference type="CDD" id="cd09328">
    <property type="entry name" value="LIM2_abLIM"/>
    <property type="match status" value="1"/>
</dbReference>
<dbReference type="CDD" id="cd09327">
    <property type="entry name" value="LIM1_abLIM"/>
    <property type="match status" value="1"/>
</dbReference>
<organism evidence="16 17">
    <name type="scientific">Cairina moschata</name>
    <name type="common">Muscovy duck</name>
    <dbReference type="NCBI Taxonomy" id="8855"/>
    <lineage>
        <taxon>Eukaryota</taxon>
        <taxon>Metazoa</taxon>
        <taxon>Chordata</taxon>
        <taxon>Craniata</taxon>
        <taxon>Vertebrata</taxon>
        <taxon>Euteleostomi</taxon>
        <taxon>Archelosauria</taxon>
        <taxon>Archosauria</taxon>
        <taxon>Dinosauria</taxon>
        <taxon>Saurischia</taxon>
        <taxon>Theropoda</taxon>
        <taxon>Coelurosauria</taxon>
        <taxon>Aves</taxon>
        <taxon>Neognathae</taxon>
        <taxon>Galloanserae</taxon>
        <taxon>Anseriformes</taxon>
        <taxon>Anatidae</taxon>
        <taxon>Anatinae</taxon>
        <taxon>Cairina</taxon>
    </lineage>
</organism>
<feature type="compositionally biased region" description="Polar residues" evidence="13">
    <location>
        <begin position="453"/>
        <end position="468"/>
    </location>
</feature>
<keyword evidence="5" id="KW-0677">Repeat</keyword>
<dbReference type="FunFam" id="2.10.110.10:FF:000007">
    <property type="entry name" value="actin-binding LIM protein 1 isoform X1"/>
    <property type="match status" value="1"/>
</dbReference>
<dbReference type="Pfam" id="PF02209">
    <property type="entry name" value="VHP"/>
    <property type="match status" value="1"/>
</dbReference>
<dbReference type="GO" id="GO:0007010">
    <property type="term" value="P:cytoskeleton organization"/>
    <property type="evidence" value="ECO:0007669"/>
    <property type="project" value="InterPro"/>
</dbReference>
<feature type="domain" description="LIM zinc-binding" evidence="14">
    <location>
        <begin position="24"/>
        <end position="83"/>
    </location>
</feature>
<dbReference type="GO" id="GO:0005737">
    <property type="term" value="C:cytoplasm"/>
    <property type="evidence" value="ECO:0007669"/>
    <property type="project" value="UniProtKB-SubCell"/>
</dbReference>
<keyword evidence="3" id="KW-0597">Phosphoprotein</keyword>
<evidence type="ECO:0000256" key="8">
    <source>
        <dbReference type="ARBA" id="ARBA00060056"/>
    </source>
</evidence>
<keyword evidence="6 12" id="KW-0862">Zinc</keyword>
<sequence>MSTGTVSQPQAVHSQLEKPSSTAILCNTCGNPCKGEVLRVQNKYFHIKCFVCKACGCDLAQGGFFVRQGDYICTLDYQRLYGTRCFSCDEFIEGEVVSALGKTYHPDCFVCAVCRLPFPAGDRVTFNGKECICQKCSLPPSSSTGSFPVQNLRNCGGCGSEIKNGQSLVALDKHWHLGCFKCNTCGKLLNAEYISKDGIPYCETDYHAKFGIRCDNCEKYITGRVLEAGEKHYHPSCARCVRCSQMFAEGEEMYLQGTSIWHPVCRQAAKAEEKNKETRTSSESIISVPASSTSGSPSRVIYAKLGDEILDYRDLAALPKNKAIYNIDRPDMISYSPYISYSSDDRHSYGESPQLLSPTPTEGDQDDRSFKQYRTSSPSSAGSLGYGRYTPTSHSPQHYSRPDTGVKDNIYRKPPIYKQHASRRSEGEDGSLDQDSKKLKTSWLILKGDMDTRTNSPDSETRSLSITPRTDRENFQRTQEGTTATYSRFPYSKSASLPGYGRNGLHQPENMGQYETDQEASWGMKEYKVRRAFPTLEEQSDSTLPSKIYPYETLIVTNRVRVKLPKDVDRTRLERHLSPEEFQEVFKMSIEEFDRLALWKRNDLKKKALLF</sequence>
<comment type="subcellular location">
    <subcellularLocation>
        <location evidence="1">Cytoplasm</location>
    </subcellularLocation>
</comment>
<feature type="compositionally biased region" description="Polar residues" evidence="13">
    <location>
        <begin position="476"/>
        <end position="486"/>
    </location>
</feature>
<dbReference type="Gene3D" id="2.10.110.10">
    <property type="entry name" value="Cysteine Rich Protein"/>
    <property type="match status" value="4"/>
</dbReference>
<evidence type="ECO:0000256" key="12">
    <source>
        <dbReference type="PROSITE-ProRule" id="PRU00125"/>
    </source>
</evidence>
<comment type="function">
    <text evidence="8">May act as scaffold protein. May stimulate ABRA activity and ABRA-dependent SRF transcriptional activity.</text>
</comment>
<evidence type="ECO:0000256" key="1">
    <source>
        <dbReference type="ARBA" id="ARBA00004496"/>
    </source>
</evidence>
<dbReference type="SUPFAM" id="SSF47050">
    <property type="entry name" value="VHP, Villin headpiece domain"/>
    <property type="match status" value="1"/>
</dbReference>
<dbReference type="SUPFAM" id="SSF57716">
    <property type="entry name" value="Glucocorticoid receptor-like (DNA-binding domain)"/>
    <property type="match status" value="6"/>
</dbReference>
<dbReference type="Pfam" id="PF16182">
    <property type="entry name" value="AbLIM_anchor"/>
    <property type="match status" value="2"/>
</dbReference>
<evidence type="ECO:0000313" key="16">
    <source>
        <dbReference type="Ensembl" id="ENSCMMP00000018166.1"/>
    </source>
</evidence>
<dbReference type="SMART" id="SM00132">
    <property type="entry name" value="LIM"/>
    <property type="match status" value="4"/>
</dbReference>
<name>A0A8C3CBB2_CAIMO</name>
<dbReference type="InterPro" id="IPR036886">
    <property type="entry name" value="Villin_headpiece_dom_sf"/>
</dbReference>
<keyword evidence="17" id="KW-1185">Reference proteome</keyword>
<dbReference type="PANTHER" id="PTHR24213">
    <property type="entry name" value="ACTIN-BINDING LIM PROTEIN"/>
    <property type="match status" value="1"/>
</dbReference>
<accession>A0A8C3CBB2</accession>
<dbReference type="FunFam" id="2.10.110.10:FF:000171">
    <property type="entry name" value="Actin-binding LIM protein family member 2"/>
    <property type="match status" value="1"/>
</dbReference>
<dbReference type="InterPro" id="IPR001781">
    <property type="entry name" value="Znf_LIM"/>
</dbReference>
<keyword evidence="2" id="KW-0963">Cytoplasm</keyword>
<evidence type="ECO:0000256" key="6">
    <source>
        <dbReference type="ARBA" id="ARBA00022833"/>
    </source>
</evidence>